<keyword evidence="1" id="KW-0812">Transmembrane</keyword>
<dbReference type="AlphaFoldDB" id="A0A4S4N0H3"/>
<dbReference type="PANTHER" id="PTHR45694">
    <property type="entry name" value="GLUTAREDOXIN 2"/>
    <property type="match status" value="1"/>
</dbReference>
<dbReference type="OrthoDB" id="423313at2759"/>
<dbReference type="InterPro" id="IPR036249">
    <property type="entry name" value="Thioredoxin-like_sf"/>
</dbReference>
<protein>
    <recommendedName>
        <fullName evidence="2">Glutaredoxin domain-containing protein</fullName>
    </recommendedName>
</protein>
<dbReference type="Gene3D" id="3.40.30.10">
    <property type="entry name" value="Glutaredoxin"/>
    <property type="match status" value="1"/>
</dbReference>
<sequence length="245" mass="26720">MKSSPRPASPFRRRRIIWSVLLLTVVFFIYLFTRSPDAGWSLPIINPLKALSLGGGGAAVSHSNSRVSKVSDALAAERRAKVQEIHGLLHFVTAHGERRFNEEGGDTINVVGAGSVKVDPTQKVDYKVYSPDGEDDWQKHMTVLRTEHPLVVFSKSYCPYSRRAKALLESYDLSPAPTVIELDTRSDGSVIQAILGRLTGRSTVPNVILLSSSLGGSDDLALLDQENKLKEILEGGGVEVQAAKE</sequence>
<evidence type="ECO:0000313" key="4">
    <source>
        <dbReference type="Proteomes" id="UP000308730"/>
    </source>
</evidence>
<dbReference type="SUPFAM" id="SSF52833">
    <property type="entry name" value="Thioredoxin-like"/>
    <property type="match status" value="1"/>
</dbReference>
<comment type="caution">
    <text evidence="3">The sequence shown here is derived from an EMBL/GenBank/DDBJ whole genome shotgun (WGS) entry which is preliminary data.</text>
</comment>
<dbReference type="InterPro" id="IPR014025">
    <property type="entry name" value="Glutaredoxin_subgr"/>
</dbReference>
<dbReference type="PANTHER" id="PTHR45694:SF5">
    <property type="entry name" value="GLUTAREDOXIN 2"/>
    <property type="match status" value="1"/>
</dbReference>
<keyword evidence="1" id="KW-1133">Transmembrane helix</keyword>
<dbReference type="PRINTS" id="PR00160">
    <property type="entry name" value="GLUTAREDOXIN"/>
</dbReference>
<gene>
    <name evidence="3" type="ORF">EUX98_g2411</name>
</gene>
<feature type="domain" description="Glutaredoxin" evidence="2">
    <location>
        <begin position="151"/>
        <end position="208"/>
    </location>
</feature>
<dbReference type="EMBL" id="SGPM01000037">
    <property type="protein sequence ID" value="THH31785.1"/>
    <property type="molecule type" value="Genomic_DNA"/>
</dbReference>
<dbReference type="Pfam" id="PF00462">
    <property type="entry name" value="Glutaredoxin"/>
    <property type="match status" value="1"/>
</dbReference>
<reference evidence="3 4" key="1">
    <citation type="submission" date="2019-02" db="EMBL/GenBank/DDBJ databases">
        <title>Genome sequencing of the rare red list fungi Antrodiella citrinella (Flaviporus citrinellus).</title>
        <authorList>
            <person name="Buettner E."/>
            <person name="Kellner H."/>
        </authorList>
    </citation>
    <scope>NUCLEOTIDE SEQUENCE [LARGE SCALE GENOMIC DNA]</scope>
    <source>
        <strain evidence="3 4">DSM 108506</strain>
    </source>
</reference>
<dbReference type="CDD" id="cd03419">
    <property type="entry name" value="GRX_GRXh_1_2_like"/>
    <property type="match status" value="1"/>
</dbReference>
<dbReference type="GO" id="GO:0005796">
    <property type="term" value="C:Golgi lumen"/>
    <property type="evidence" value="ECO:0007669"/>
    <property type="project" value="TreeGrafter"/>
</dbReference>
<dbReference type="PROSITE" id="PS51354">
    <property type="entry name" value="GLUTAREDOXIN_2"/>
    <property type="match status" value="1"/>
</dbReference>
<dbReference type="GO" id="GO:0005801">
    <property type="term" value="C:cis-Golgi network"/>
    <property type="evidence" value="ECO:0007669"/>
    <property type="project" value="TreeGrafter"/>
</dbReference>
<dbReference type="GO" id="GO:0034599">
    <property type="term" value="P:cellular response to oxidative stress"/>
    <property type="evidence" value="ECO:0007669"/>
    <property type="project" value="TreeGrafter"/>
</dbReference>
<accession>A0A4S4N0H3</accession>
<evidence type="ECO:0000259" key="2">
    <source>
        <dbReference type="Pfam" id="PF00462"/>
    </source>
</evidence>
<name>A0A4S4N0H3_9APHY</name>
<evidence type="ECO:0000256" key="1">
    <source>
        <dbReference type="SAM" id="Phobius"/>
    </source>
</evidence>
<keyword evidence="1" id="KW-0472">Membrane</keyword>
<dbReference type="GO" id="GO:0015038">
    <property type="term" value="F:glutathione disulfide oxidoreductase activity"/>
    <property type="evidence" value="ECO:0007669"/>
    <property type="project" value="TreeGrafter"/>
</dbReference>
<proteinExistence type="predicted"/>
<feature type="transmembrane region" description="Helical" evidence="1">
    <location>
        <begin position="16"/>
        <end position="33"/>
    </location>
</feature>
<evidence type="ECO:0000313" key="3">
    <source>
        <dbReference type="EMBL" id="THH31785.1"/>
    </source>
</evidence>
<dbReference type="InterPro" id="IPR002109">
    <property type="entry name" value="Glutaredoxin"/>
</dbReference>
<keyword evidence="4" id="KW-1185">Reference proteome</keyword>
<organism evidence="3 4">
    <name type="scientific">Antrodiella citrinella</name>
    <dbReference type="NCBI Taxonomy" id="2447956"/>
    <lineage>
        <taxon>Eukaryota</taxon>
        <taxon>Fungi</taxon>
        <taxon>Dikarya</taxon>
        <taxon>Basidiomycota</taxon>
        <taxon>Agaricomycotina</taxon>
        <taxon>Agaricomycetes</taxon>
        <taxon>Polyporales</taxon>
        <taxon>Steccherinaceae</taxon>
        <taxon>Antrodiella</taxon>
    </lineage>
</organism>
<dbReference type="GO" id="GO:0000324">
    <property type="term" value="C:fungal-type vacuole"/>
    <property type="evidence" value="ECO:0007669"/>
    <property type="project" value="TreeGrafter"/>
</dbReference>
<dbReference type="Proteomes" id="UP000308730">
    <property type="component" value="Unassembled WGS sequence"/>
</dbReference>